<feature type="non-terminal residue" evidence="5">
    <location>
        <position position="1"/>
    </location>
</feature>
<evidence type="ECO:0000256" key="3">
    <source>
        <dbReference type="SAM" id="MobiDB-lite"/>
    </source>
</evidence>
<name>A0ABQ9UQF3_SAGOE</name>
<feature type="compositionally biased region" description="Basic and acidic residues" evidence="3">
    <location>
        <begin position="177"/>
        <end position="189"/>
    </location>
</feature>
<dbReference type="InterPro" id="IPR012347">
    <property type="entry name" value="Ferritin-like"/>
</dbReference>
<evidence type="ECO:0000313" key="6">
    <source>
        <dbReference type="Proteomes" id="UP001266305"/>
    </source>
</evidence>
<accession>A0ABQ9UQF3</accession>
<gene>
    <name evidence="5" type="ORF">P7K49_024189</name>
</gene>
<comment type="subcellular location">
    <subcellularLocation>
        <location evidence="2">Autolysosome</location>
    </subcellularLocation>
</comment>
<dbReference type="InterPro" id="IPR009078">
    <property type="entry name" value="Ferritin-like_SF"/>
</dbReference>
<evidence type="ECO:0000256" key="2">
    <source>
        <dbReference type="ARBA" id="ARBA00044942"/>
    </source>
</evidence>
<dbReference type="InterPro" id="IPR008331">
    <property type="entry name" value="Ferritin_DPS_dom"/>
</dbReference>
<comment type="similarity">
    <text evidence="1">Belongs to the ferritin family.</text>
</comment>
<dbReference type="Proteomes" id="UP001266305">
    <property type="component" value="Unassembled WGS sequence"/>
</dbReference>
<dbReference type="Gene3D" id="1.20.1260.10">
    <property type="match status" value="1"/>
</dbReference>
<evidence type="ECO:0000256" key="1">
    <source>
        <dbReference type="ARBA" id="ARBA00007513"/>
    </source>
</evidence>
<dbReference type="Pfam" id="PF00210">
    <property type="entry name" value="Ferritin"/>
    <property type="match status" value="1"/>
</dbReference>
<feature type="domain" description="Ferritin/DPS" evidence="4">
    <location>
        <begin position="96"/>
        <end position="183"/>
    </location>
</feature>
<feature type="region of interest" description="Disordered" evidence="3">
    <location>
        <begin position="176"/>
        <end position="197"/>
    </location>
</feature>
<comment type="caution">
    <text evidence="5">The sequence shown here is derived from an EMBL/GenBank/DDBJ whole genome shotgun (WGS) entry which is preliminary data.</text>
</comment>
<sequence>CLEEQIPGDSFFQPPTALRFPLYLQTPGPSSLPISCFWEPANTVFVVSSFLLTRHELPDSSELFHRSGGSHQPPGPCVPADLLHPPLSLGYYSDHEDVALEGVSHFFCELAEEKREGYECLLKMQNQRGGRALFQDIKKLTQDEWGKTLDTMEAAMAPEKSLNQALLDLHALGSARTDPRSENHQEGGRPPDQFPQAGLGEYLFQRLALKHD</sequence>
<keyword evidence="6" id="KW-1185">Reference proteome</keyword>
<dbReference type="PANTHER" id="PTHR11431">
    <property type="entry name" value="FERRITIN"/>
    <property type="match status" value="1"/>
</dbReference>
<dbReference type="PANTHER" id="PTHR11431:SF47">
    <property type="entry name" value="FERRITIN LIGHT CHAIN"/>
    <property type="match status" value="1"/>
</dbReference>
<organism evidence="5 6">
    <name type="scientific">Saguinus oedipus</name>
    <name type="common">Cotton-top tamarin</name>
    <name type="synonym">Oedipomidas oedipus</name>
    <dbReference type="NCBI Taxonomy" id="9490"/>
    <lineage>
        <taxon>Eukaryota</taxon>
        <taxon>Metazoa</taxon>
        <taxon>Chordata</taxon>
        <taxon>Craniata</taxon>
        <taxon>Vertebrata</taxon>
        <taxon>Euteleostomi</taxon>
        <taxon>Mammalia</taxon>
        <taxon>Eutheria</taxon>
        <taxon>Euarchontoglires</taxon>
        <taxon>Primates</taxon>
        <taxon>Haplorrhini</taxon>
        <taxon>Platyrrhini</taxon>
        <taxon>Cebidae</taxon>
        <taxon>Callitrichinae</taxon>
        <taxon>Saguinus</taxon>
    </lineage>
</organism>
<evidence type="ECO:0000259" key="4">
    <source>
        <dbReference type="Pfam" id="PF00210"/>
    </source>
</evidence>
<dbReference type="InterPro" id="IPR001519">
    <property type="entry name" value="Ferritin"/>
</dbReference>
<dbReference type="SUPFAM" id="SSF47240">
    <property type="entry name" value="Ferritin-like"/>
    <property type="match status" value="1"/>
</dbReference>
<evidence type="ECO:0000313" key="5">
    <source>
        <dbReference type="EMBL" id="KAK2098738.1"/>
    </source>
</evidence>
<proteinExistence type="inferred from homology"/>
<reference evidence="5 6" key="1">
    <citation type="submission" date="2023-05" db="EMBL/GenBank/DDBJ databases">
        <title>B98-5 Cell Line De Novo Hybrid Assembly: An Optical Mapping Approach.</title>
        <authorList>
            <person name="Kananen K."/>
            <person name="Auerbach J.A."/>
            <person name="Kautto E."/>
            <person name="Blachly J.S."/>
        </authorList>
    </citation>
    <scope>NUCLEOTIDE SEQUENCE [LARGE SCALE GENOMIC DNA]</scope>
    <source>
        <strain evidence="5">B95-8</strain>
        <tissue evidence="5">Cell line</tissue>
    </source>
</reference>
<dbReference type="EMBL" id="JASSZA010000011">
    <property type="protein sequence ID" value="KAK2098738.1"/>
    <property type="molecule type" value="Genomic_DNA"/>
</dbReference>
<protein>
    <recommendedName>
        <fullName evidence="4">Ferritin/DPS domain-containing protein</fullName>
    </recommendedName>
</protein>